<feature type="compositionally biased region" description="Basic and acidic residues" evidence="1">
    <location>
        <begin position="77"/>
        <end position="87"/>
    </location>
</feature>
<dbReference type="Proteomes" id="UP000799429">
    <property type="component" value="Unassembled WGS sequence"/>
</dbReference>
<reference evidence="2" key="1">
    <citation type="journal article" date="2020" name="Stud. Mycol.">
        <title>101 Dothideomycetes genomes: a test case for predicting lifestyles and emergence of pathogens.</title>
        <authorList>
            <person name="Haridas S."/>
            <person name="Albert R."/>
            <person name="Binder M."/>
            <person name="Bloem J."/>
            <person name="Labutti K."/>
            <person name="Salamov A."/>
            <person name="Andreopoulos B."/>
            <person name="Baker S."/>
            <person name="Barry K."/>
            <person name="Bills G."/>
            <person name="Bluhm B."/>
            <person name="Cannon C."/>
            <person name="Castanera R."/>
            <person name="Culley D."/>
            <person name="Daum C."/>
            <person name="Ezra D."/>
            <person name="Gonzalez J."/>
            <person name="Henrissat B."/>
            <person name="Kuo A."/>
            <person name="Liang C."/>
            <person name="Lipzen A."/>
            <person name="Lutzoni F."/>
            <person name="Magnuson J."/>
            <person name="Mondo S."/>
            <person name="Nolan M."/>
            <person name="Ohm R."/>
            <person name="Pangilinan J."/>
            <person name="Park H.-J."/>
            <person name="Ramirez L."/>
            <person name="Alfaro M."/>
            <person name="Sun H."/>
            <person name="Tritt A."/>
            <person name="Yoshinaga Y."/>
            <person name="Zwiers L.-H."/>
            <person name="Turgeon B."/>
            <person name="Goodwin S."/>
            <person name="Spatafora J."/>
            <person name="Crous P."/>
            <person name="Grigoriev I."/>
        </authorList>
    </citation>
    <scope>NUCLEOTIDE SEQUENCE</scope>
    <source>
        <strain evidence="2">CBS 101060</strain>
    </source>
</reference>
<gene>
    <name evidence="2" type="ORF">M501DRAFT_671124</name>
</gene>
<feature type="compositionally biased region" description="Basic and acidic residues" evidence="1">
    <location>
        <begin position="98"/>
        <end position="108"/>
    </location>
</feature>
<feature type="region of interest" description="Disordered" evidence="1">
    <location>
        <begin position="77"/>
        <end position="108"/>
    </location>
</feature>
<dbReference type="AlphaFoldDB" id="A0A9P4SDZ4"/>
<name>A0A9P4SDZ4_9PEZI</name>
<sequence>MYEAQSISIPPKLRWFVRRTDDVYVPLIAVDELPPDIELIGAPRVMEQDMIEGLKFVGAVEHSGKFFSFRRTSECSRDQYQRNDKGHTSSKAASSNPRKSEPGEERPSILTEHSHHEQFCKLSPQIIPQETLSITYINHPQDSPSKDLRPVTASRTVPTPSLVHSKESTVRATRLLRFNVY</sequence>
<evidence type="ECO:0000313" key="3">
    <source>
        <dbReference type="Proteomes" id="UP000799429"/>
    </source>
</evidence>
<protein>
    <submittedName>
        <fullName evidence="2">Uncharacterized protein</fullName>
    </submittedName>
</protein>
<comment type="caution">
    <text evidence="2">The sequence shown here is derived from an EMBL/GenBank/DDBJ whole genome shotgun (WGS) entry which is preliminary data.</text>
</comment>
<dbReference type="OrthoDB" id="5355510at2759"/>
<accession>A0A9P4SDZ4</accession>
<evidence type="ECO:0000313" key="2">
    <source>
        <dbReference type="EMBL" id="KAF2840020.1"/>
    </source>
</evidence>
<organism evidence="2 3">
    <name type="scientific">Patellaria atrata CBS 101060</name>
    <dbReference type="NCBI Taxonomy" id="1346257"/>
    <lineage>
        <taxon>Eukaryota</taxon>
        <taxon>Fungi</taxon>
        <taxon>Dikarya</taxon>
        <taxon>Ascomycota</taxon>
        <taxon>Pezizomycotina</taxon>
        <taxon>Dothideomycetes</taxon>
        <taxon>Dothideomycetes incertae sedis</taxon>
        <taxon>Patellariales</taxon>
        <taxon>Patellariaceae</taxon>
        <taxon>Patellaria</taxon>
    </lineage>
</organism>
<keyword evidence="3" id="KW-1185">Reference proteome</keyword>
<proteinExistence type="predicted"/>
<evidence type="ECO:0000256" key="1">
    <source>
        <dbReference type="SAM" id="MobiDB-lite"/>
    </source>
</evidence>
<dbReference type="EMBL" id="MU006093">
    <property type="protein sequence ID" value="KAF2840020.1"/>
    <property type="molecule type" value="Genomic_DNA"/>
</dbReference>